<evidence type="ECO:0000259" key="13">
    <source>
        <dbReference type="Pfam" id="PF22599"/>
    </source>
</evidence>
<dbReference type="InterPro" id="IPR054384">
    <property type="entry name" value="SecDF_P1_head"/>
</dbReference>
<name>A0A379N6E8_9PROT</name>
<dbReference type="InterPro" id="IPR048634">
    <property type="entry name" value="SecD_SecF_C"/>
</dbReference>
<reference evidence="14 15" key="1">
    <citation type="submission" date="2018-06" db="EMBL/GenBank/DDBJ databases">
        <authorList>
            <consortium name="Pathogen Informatics"/>
            <person name="Doyle S."/>
        </authorList>
    </citation>
    <scope>NUCLEOTIDE SEQUENCE [LARGE SCALE GENOMIC DNA]</scope>
    <source>
        <strain evidence="14 15">NCTC13291</strain>
    </source>
</reference>
<evidence type="ECO:0000256" key="9">
    <source>
        <dbReference type="ARBA" id="ARBA00023136"/>
    </source>
</evidence>
<dbReference type="InterPro" id="IPR022813">
    <property type="entry name" value="SecD/SecF_arch_bac"/>
</dbReference>
<keyword evidence="4" id="KW-0997">Cell inner membrane</keyword>
<comment type="similarity">
    <text evidence="10">Belongs to the SecD/SecF family. SecD subfamily.</text>
</comment>
<keyword evidence="9 10" id="KW-0472">Membrane</keyword>
<dbReference type="GeneID" id="99634742"/>
<feature type="transmembrane region" description="Helical" evidence="10">
    <location>
        <begin position="400"/>
        <end position="423"/>
    </location>
</feature>
<comment type="caution">
    <text evidence="10">Lacks conserved residue(s) required for the propagation of feature annotation.</text>
</comment>
<dbReference type="RefSeq" id="WP_019459996.1">
    <property type="nucleotide sequence ID" value="NZ_CP025060.1"/>
</dbReference>
<dbReference type="GO" id="GO:0065002">
    <property type="term" value="P:intracellular protein transmembrane transport"/>
    <property type="evidence" value="ECO:0007669"/>
    <property type="project" value="UniProtKB-UniRule"/>
</dbReference>
<sequence>MFRPLNQGLISRTMLYFARWKVAAILGVIALGILLCLPNFLPSSALPSWAQRQISLGLDLRGGSYLLLEVDLNRVAHDRLEAIADGARTQLRQANIGYTAIATDEPNRRVTVRLRDPAQADTAAAQLRDLANPVTASTGATSPDIEVAATGDGALNVTVTQAGLQARASGAVDQSVEIVRRRVDETGVAEALVARQGQDRVLVQLPGVDDPNRIKQLLGRTAKMTFHLLDENANPQATVPPPGTMFLTGERDGQRYAVRRQVAVDGANLSDARASQDPQTREWVVSFTFDSVGSRRFADITRANVGRPFAIVLDDKVLTAPVIREPITGGRGQISGSFNAQSASDLAALLRAGALPAPLTVVEERTVGPELGADAIRAGLIALGTGTLFVLLYMGTAYGLFGWFANLALLVNLVLTGAALSLLGATLTLPGIAGVVLTLGTAVDANILINERIREEVQAGRAPASALEAGFSKAYGTILDSNVTNLLAMAALYLFGSGPVKGFAVTVALGTVVHLFTATTLVRLMISYWFRSRRPRSLPV</sequence>
<evidence type="ECO:0000256" key="7">
    <source>
        <dbReference type="ARBA" id="ARBA00022989"/>
    </source>
</evidence>
<dbReference type="GO" id="GO:0006605">
    <property type="term" value="P:protein targeting"/>
    <property type="evidence" value="ECO:0007669"/>
    <property type="project" value="UniProtKB-UniRule"/>
</dbReference>
<dbReference type="GO" id="GO:0043952">
    <property type="term" value="P:protein transport by the Sec complex"/>
    <property type="evidence" value="ECO:0007669"/>
    <property type="project" value="UniProtKB-UniRule"/>
</dbReference>
<dbReference type="FunFam" id="1.20.1640.10:FF:000004">
    <property type="entry name" value="Protein translocase subunit SecD"/>
    <property type="match status" value="1"/>
</dbReference>
<evidence type="ECO:0000256" key="8">
    <source>
        <dbReference type="ARBA" id="ARBA00023010"/>
    </source>
</evidence>
<feature type="domain" description="Protein export membrane protein SecD/SecF C-terminal" evidence="11">
    <location>
        <begin position="361"/>
        <end position="522"/>
    </location>
</feature>
<evidence type="ECO:0000259" key="12">
    <source>
        <dbReference type="Pfam" id="PF21760"/>
    </source>
</evidence>
<feature type="transmembrane region" description="Helical" evidence="10">
    <location>
        <begin position="502"/>
        <end position="526"/>
    </location>
</feature>
<comment type="subunit">
    <text evidence="10">Forms a complex with SecF. Part of the essential Sec protein translocation apparatus which comprises SecA, SecYEG and auxiliary proteins SecDF-YajC and YidC.</text>
</comment>
<feature type="transmembrane region" description="Helical" evidence="10">
    <location>
        <begin position="375"/>
        <end position="393"/>
    </location>
</feature>
<dbReference type="NCBIfam" id="TIGR00916">
    <property type="entry name" value="2A0604s01"/>
    <property type="match status" value="1"/>
</dbReference>
<evidence type="ECO:0000256" key="6">
    <source>
        <dbReference type="ARBA" id="ARBA00022927"/>
    </source>
</evidence>
<keyword evidence="7 10" id="KW-1133">Transmembrane helix</keyword>
<dbReference type="InterPro" id="IPR048631">
    <property type="entry name" value="SecD_1st"/>
</dbReference>
<dbReference type="InterPro" id="IPR055344">
    <property type="entry name" value="SecD_SecF_C_bact"/>
</dbReference>
<evidence type="ECO:0000256" key="10">
    <source>
        <dbReference type="HAMAP-Rule" id="MF_01463"/>
    </source>
</evidence>
<organism evidence="14 15">
    <name type="scientific">Roseomonas mucosa</name>
    <dbReference type="NCBI Taxonomy" id="207340"/>
    <lineage>
        <taxon>Bacteria</taxon>
        <taxon>Pseudomonadati</taxon>
        <taxon>Pseudomonadota</taxon>
        <taxon>Alphaproteobacteria</taxon>
        <taxon>Acetobacterales</taxon>
        <taxon>Roseomonadaceae</taxon>
        <taxon>Roseomonas</taxon>
    </lineage>
</organism>
<dbReference type="Proteomes" id="UP000254919">
    <property type="component" value="Unassembled WGS sequence"/>
</dbReference>
<dbReference type="GO" id="GO:0015450">
    <property type="term" value="F:protein-transporting ATPase activity"/>
    <property type="evidence" value="ECO:0007669"/>
    <property type="project" value="InterPro"/>
</dbReference>
<dbReference type="PANTHER" id="PTHR30081">
    <property type="entry name" value="PROTEIN-EXPORT MEMBRANE PROTEIN SEC"/>
    <property type="match status" value="1"/>
</dbReference>
<dbReference type="Gene3D" id="1.20.1640.10">
    <property type="entry name" value="Multidrug efflux transporter AcrB transmembrane domain"/>
    <property type="match status" value="1"/>
</dbReference>
<evidence type="ECO:0000256" key="1">
    <source>
        <dbReference type="ARBA" id="ARBA00004651"/>
    </source>
</evidence>
<comment type="function">
    <text evidence="10">Part of the Sec protein translocase complex. Interacts with the SecYEG preprotein conducting channel. SecDF uses the proton motive force (PMF) to complete protein translocation after the ATP-dependent function of SecA.</text>
</comment>
<dbReference type="Pfam" id="PF21760">
    <property type="entry name" value="SecD_1st"/>
    <property type="match status" value="1"/>
</dbReference>
<dbReference type="Gene3D" id="3.30.70.3400">
    <property type="match status" value="2"/>
</dbReference>
<feature type="domain" description="SecDF P1 head subdomain" evidence="13">
    <location>
        <begin position="248"/>
        <end position="357"/>
    </location>
</feature>
<evidence type="ECO:0000256" key="2">
    <source>
        <dbReference type="ARBA" id="ARBA00022448"/>
    </source>
</evidence>
<dbReference type="Pfam" id="PF02355">
    <property type="entry name" value="SecD_SecF_C"/>
    <property type="match status" value="1"/>
</dbReference>
<feature type="domain" description="Protein translocase subunit SecDF P1" evidence="12">
    <location>
        <begin position="172"/>
        <end position="230"/>
    </location>
</feature>
<keyword evidence="2 10" id="KW-0813">Transport</keyword>
<dbReference type="Pfam" id="PF07549">
    <property type="entry name" value="Sec_GG"/>
    <property type="match status" value="1"/>
</dbReference>
<dbReference type="AlphaFoldDB" id="A0A379N6E8"/>
<keyword evidence="6 10" id="KW-0653">Protein transport</keyword>
<evidence type="ECO:0000313" key="14">
    <source>
        <dbReference type="EMBL" id="SUE41982.1"/>
    </source>
</evidence>
<accession>A0A379N6E8</accession>
<proteinExistence type="inferred from homology"/>
<comment type="subcellular location">
    <subcellularLocation>
        <location evidence="1 10">Cell membrane</location>
        <topology evidence="1 10">Multi-pass membrane protein</topology>
    </subcellularLocation>
</comment>
<evidence type="ECO:0000256" key="4">
    <source>
        <dbReference type="ARBA" id="ARBA00022519"/>
    </source>
</evidence>
<keyword evidence="3 10" id="KW-1003">Cell membrane</keyword>
<evidence type="ECO:0000313" key="15">
    <source>
        <dbReference type="Proteomes" id="UP000254919"/>
    </source>
</evidence>
<gene>
    <name evidence="10 14" type="primary">secD</name>
    <name evidence="14" type="ORF">NCTC13291_03598</name>
</gene>
<dbReference type="HAMAP" id="MF_01463_B">
    <property type="entry name" value="SecD_B"/>
    <property type="match status" value="1"/>
</dbReference>
<dbReference type="Pfam" id="PF22599">
    <property type="entry name" value="SecDF_P1_head"/>
    <property type="match status" value="1"/>
</dbReference>
<dbReference type="InterPro" id="IPR005791">
    <property type="entry name" value="SecD"/>
</dbReference>
<dbReference type="FunFam" id="3.30.1360.200:FF:000002">
    <property type="entry name" value="Preprotein translocase subunit SecD"/>
    <property type="match status" value="1"/>
</dbReference>
<evidence type="ECO:0000259" key="11">
    <source>
        <dbReference type="Pfam" id="PF02355"/>
    </source>
</evidence>
<dbReference type="PANTHER" id="PTHR30081:SF1">
    <property type="entry name" value="PROTEIN TRANSLOCASE SUBUNIT SECD"/>
    <property type="match status" value="1"/>
</dbReference>
<keyword evidence="8 10" id="KW-0811">Translocation</keyword>
<dbReference type="InterPro" id="IPR022646">
    <property type="entry name" value="SecD/SecF_CS"/>
</dbReference>
<dbReference type="SUPFAM" id="SSF82866">
    <property type="entry name" value="Multidrug efflux transporter AcrB transmembrane domain"/>
    <property type="match status" value="1"/>
</dbReference>
<dbReference type="GO" id="GO:0005886">
    <property type="term" value="C:plasma membrane"/>
    <property type="evidence" value="ECO:0007669"/>
    <property type="project" value="UniProtKB-SubCell"/>
</dbReference>
<protein>
    <recommendedName>
        <fullName evidence="10">Protein translocase subunit SecD</fullName>
    </recommendedName>
</protein>
<keyword evidence="5 10" id="KW-0812">Transmembrane</keyword>
<dbReference type="EMBL" id="UGVN01000001">
    <property type="protein sequence ID" value="SUE41982.1"/>
    <property type="molecule type" value="Genomic_DNA"/>
</dbReference>
<dbReference type="Gene3D" id="3.30.1360.200">
    <property type="match status" value="1"/>
</dbReference>
<dbReference type="NCBIfam" id="TIGR01129">
    <property type="entry name" value="secD"/>
    <property type="match status" value="1"/>
</dbReference>
<evidence type="ECO:0000256" key="5">
    <source>
        <dbReference type="ARBA" id="ARBA00022692"/>
    </source>
</evidence>
<evidence type="ECO:0000256" key="3">
    <source>
        <dbReference type="ARBA" id="ARBA00022475"/>
    </source>
</evidence>